<keyword evidence="4" id="KW-1185">Reference proteome</keyword>
<evidence type="ECO:0000313" key="3">
    <source>
        <dbReference type="EMBL" id="MDU0355791.1"/>
    </source>
</evidence>
<dbReference type="Proteomes" id="UP001247805">
    <property type="component" value="Unassembled WGS sequence"/>
</dbReference>
<evidence type="ECO:0000259" key="1">
    <source>
        <dbReference type="Pfam" id="PF13280"/>
    </source>
</evidence>
<protein>
    <submittedName>
        <fullName evidence="3">WYL domain-containing protein</fullName>
    </submittedName>
</protein>
<name>A0ABU3T0L9_9ALTE</name>
<dbReference type="Pfam" id="PF26107">
    <property type="entry name" value="BrxR_CTD"/>
    <property type="match status" value="1"/>
</dbReference>
<sequence>MPIQDLDESTSLTYSSLQLPSRQVAPLVMRGLVNAINQKCRIEVDYVSLSNPDGEGRIIQPHIFIKTGLRWHLRAFDEKHREFRDLVLSRFGGELELLDKATHQGEQDQGWNTFVNIILAPDPRLSSAQKSVLEQDYQMQNGQLVIETRAALAQYLLQEMQVNFKYRDKSPEAQQLVLVNESDIKAGYLVVKEDLGRIPVNKVYWFYLPYLQ</sequence>
<dbReference type="InterPro" id="IPR026881">
    <property type="entry name" value="WYL_dom"/>
</dbReference>
<dbReference type="PROSITE" id="PS52050">
    <property type="entry name" value="WYL"/>
    <property type="match status" value="1"/>
</dbReference>
<dbReference type="RefSeq" id="WP_316027312.1">
    <property type="nucleotide sequence ID" value="NZ_JAWDIO010000002.1"/>
</dbReference>
<feature type="domain" description="WYL" evidence="1">
    <location>
        <begin position="30"/>
        <end position="91"/>
    </location>
</feature>
<feature type="domain" description="DNA-binding transcriptional repressor CapW C-terminal dimerisation" evidence="2">
    <location>
        <begin position="114"/>
        <end position="184"/>
    </location>
</feature>
<proteinExistence type="predicted"/>
<dbReference type="EMBL" id="JAWDIO010000002">
    <property type="protein sequence ID" value="MDU0355791.1"/>
    <property type="molecule type" value="Genomic_DNA"/>
</dbReference>
<dbReference type="InterPro" id="IPR059020">
    <property type="entry name" value="CapW_CTD"/>
</dbReference>
<accession>A0ABU3T0L9</accession>
<evidence type="ECO:0000313" key="4">
    <source>
        <dbReference type="Proteomes" id="UP001247805"/>
    </source>
</evidence>
<gene>
    <name evidence="3" type="ORF">RS130_19575</name>
</gene>
<dbReference type="Pfam" id="PF13280">
    <property type="entry name" value="WYL"/>
    <property type="match status" value="1"/>
</dbReference>
<organism evidence="3 4">
    <name type="scientific">Paraglaciecola aquimarina</name>
    <dbReference type="NCBI Taxonomy" id="1235557"/>
    <lineage>
        <taxon>Bacteria</taxon>
        <taxon>Pseudomonadati</taxon>
        <taxon>Pseudomonadota</taxon>
        <taxon>Gammaproteobacteria</taxon>
        <taxon>Alteromonadales</taxon>
        <taxon>Alteromonadaceae</taxon>
        <taxon>Paraglaciecola</taxon>
    </lineage>
</organism>
<reference evidence="3 4" key="1">
    <citation type="submission" date="2023-10" db="EMBL/GenBank/DDBJ databases">
        <title>Glaciecola aquimarina strain GGW-M5 nov., isolated from a coastal seawater.</title>
        <authorList>
            <person name="Bayburt H."/>
            <person name="Kim J.M."/>
            <person name="Choi B.J."/>
            <person name="Jeon C.O."/>
        </authorList>
    </citation>
    <scope>NUCLEOTIDE SEQUENCE [LARGE SCALE GENOMIC DNA]</scope>
    <source>
        <strain evidence="3 4">KCTC 32108</strain>
    </source>
</reference>
<comment type="caution">
    <text evidence="3">The sequence shown here is derived from an EMBL/GenBank/DDBJ whole genome shotgun (WGS) entry which is preliminary data.</text>
</comment>
<evidence type="ECO:0000259" key="2">
    <source>
        <dbReference type="Pfam" id="PF26107"/>
    </source>
</evidence>